<keyword evidence="11" id="KW-0812">Transmembrane</keyword>
<evidence type="ECO:0000256" key="6">
    <source>
        <dbReference type="ARBA" id="ARBA00023004"/>
    </source>
</evidence>
<keyword evidence="6 8" id="KW-0408">Iron</keyword>
<keyword evidence="3 8" id="KW-0349">Heme</keyword>
<dbReference type="InterPro" id="IPR017972">
    <property type="entry name" value="Cyt_P450_CS"/>
</dbReference>
<dbReference type="InterPro" id="IPR002401">
    <property type="entry name" value="Cyt_P450_E_grp-I"/>
</dbReference>
<evidence type="ECO:0000256" key="7">
    <source>
        <dbReference type="ARBA" id="ARBA00023033"/>
    </source>
</evidence>
<evidence type="ECO:0000256" key="2">
    <source>
        <dbReference type="ARBA" id="ARBA00010617"/>
    </source>
</evidence>
<protein>
    <submittedName>
        <fullName evidence="12">Cytochrome P450, E-class, group I</fullName>
    </submittedName>
</protein>
<keyword evidence="10" id="KW-0175">Coiled coil</keyword>
<feature type="coiled-coil region" evidence="10">
    <location>
        <begin position="270"/>
        <end position="297"/>
    </location>
</feature>
<dbReference type="FunFam" id="1.10.630.10:FF:000008">
    <property type="entry name" value="Cytochrome P450 71D8"/>
    <property type="match status" value="1"/>
</dbReference>
<name>A0A2P5B3U5_PARAD</name>
<proteinExistence type="inferred from homology"/>
<dbReference type="PRINTS" id="PR00385">
    <property type="entry name" value="P450"/>
</dbReference>
<keyword evidence="5 9" id="KW-0560">Oxidoreductase</keyword>
<dbReference type="PANTHER" id="PTHR47955">
    <property type="entry name" value="CYTOCHROME P450 FAMILY 71 PROTEIN"/>
    <property type="match status" value="1"/>
</dbReference>
<dbReference type="Pfam" id="PF00067">
    <property type="entry name" value="p450"/>
    <property type="match status" value="1"/>
</dbReference>
<evidence type="ECO:0000256" key="3">
    <source>
        <dbReference type="ARBA" id="ARBA00022617"/>
    </source>
</evidence>
<reference evidence="13" key="1">
    <citation type="submission" date="2016-06" db="EMBL/GenBank/DDBJ databases">
        <title>Parallel loss of symbiosis genes in relatives of nitrogen-fixing non-legume Parasponia.</title>
        <authorList>
            <person name="Van Velzen R."/>
            <person name="Holmer R."/>
            <person name="Bu F."/>
            <person name="Rutten L."/>
            <person name="Van Zeijl A."/>
            <person name="Liu W."/>
            <person name="Santuari L."/>
            <person name="Cao Q."/>
            <person name="Sharma T."/>
            <person name="Shen D."/>
            <person name="Roswanjaya Y."/>
            <person name="Wardhani T."/>
            <person name="Kalhor M.S."/>
            <person name="Jansen J."/>
            <person name="Van den Hoogen J."/>
            <person name="Gungor B."/>
            <person name="Hartog M."/>
            <person name="Hontelez J."/>
            <person name="Verver J."/>
            <person name="Yang W.-C."/>
            <person name="Schijlen E."/>
            <person name="Repin R."/>
            <person name="Schilthuizen M."/>
            <person name="Schranz E."/>
            <person name="Heidstra R."/>
            <person name="Miyata K."/>
            <person name="Fedorova E."/>
            <person name="Kohlen W."/>
            <person name="Bisseling T."/>
            <person name="Smit S."/>
            <person name="Geurts R."/>
        </authorList>
    </citation>
    <scope>NUCLEOTIDE SEQUENCE [LARGE SCALE GENOMIC DNA]</scope>
    <source>
        <strain evidence="13">cv. WU1-14</strain>
    </source>
</reference>
<dbReference type="InterPro" id="IPR001128">
    <property type="entry name" value="Cyt_P450"/>
</dbReference>
<feature type="transmembrane region" description="Helical" evidence="11">
    <location>
        <begin position="46"/>
        <end position="64"/>
    </location>
</feature>
<comment type="cofactor">
    <cofactor evidence="1 8">
        <name>heme</name>
        <dbReference type="ChEBI" id="CHEBI:30413"/>
    </cofactor>
</comment>
<comment type="caution">
    <text evidence="12">The sequence shown here is derived from an EMBL/GenBank/DDBJ whole genome shotgun (WGS) entry which is preliminary data.</text>
</comment>
<dbReference type="PRINTS" id="PR00463">
    <property type="entry name" value="EP450I"/>
</dbReference>
<evidence type="ECO:0000256" key="8">
    <source>
        <dbReference type="PIRSR" id="PIRSR602401-1"/>
    </source>
</evidence>
<evidence type="ECO:0000256" key="9">
    <source>
        <dbReference type="RuleBase" id="RU000461"/>
    </source>
</evidence>
<dbReference type="PANTHER" id="PTHR47955:SF8">
    <property type="entry name" value="CYTOCHROME P450 71D11-LIKE"/>
    <property type="match status" value="1"/>
</dbReference>
<evidence type="ECO:0000256" key="5">
    <source>
        <dbReference type="ARBA" id="ARBA00023002"/>
    </source>
</evidence>
<keyword evidence="11" id="KW-0472">Membrane</keyword>
<dbReference type="SUPFAM" id="SSF48264">
    <property type="entry name" value="Cytochrome P450"/>
    <property type="match status" value="1"/>
</dbReference>
<dbReference type="GO" id="GO:0016705">
    <property type="term" value="F:oxidoreductase activity, acting on paired donors, with incorporation or reduction of molecular oxygen"/>
    <property type="evidence" value="ECO:0007669"/>
    <property type="project" value="InterPro"/>
</dbReference>
<accession>A0A2P5B3U5</accession>
<evidence type="ECO:0000256" key="4">
    <source>
        <dbReference type="ARBA" id="ARBA00022723"/>
    </source>
</evidence>
<evidence type="ECO:0000313" key="12">
    <source>
        <dbReference type="EMBL" id="PON43462.1"/>
    </source>
</evidence>
<sequence length="554" mass="63325">TNCETKGSSIYGEKKYNHSSQTIQGSKPLVQVTLITFYMELHLTSIPIFFSFFLCVFTVMKILIKRAKTSSSVSKLPPGPWKLPLLGNIHQVFGSLLHHKLRDLAKKYGPLMYLRIGGVPTIVVSSPEFSQEVMRTHDVVLASRPRVLYSQIMLYDCTDIAFAPYGEYWRQLRKICMQELLSAARVQSFRPIREEETIDFIEWISSNVGLEINLTERINMMMYNIVSRAACSKKSADNEEFMPILLEAMEVSLGFELADLFPSVSFFARISRSRTKLEKLKQKAARIFEKIIQEHKEKKKSAKRSGRIGTEEDLVDVLLKFHNNGDLGFSLTSDNLKAIIFDIFSAGIETSATTIDWAMAEMIRNPRIMKKAQDEVREVFSRKGSIDETGLSEMKYLKSVVKETMRIHPSLPFLLPRESQEKCEINGYEIPAKTRIIVNAWAIGRDPRYWIQPESFIPERFLNSSIDSKGNNFEFIPFGAGRRICPGMSFGLINVEFPLALLLYYFNWKLPNGILKDEDLDMTELFGVTLKRKEALHLIPIAYDLSPFGKLQGT</sequence>
<dbReference type="InterPro" id="IPR036396">
    <property type="entry name" value="Cyt_P450_sf"/>
</dbReference>
<dbReference type="GO" id="GO:0004497">
    <property type="term" value="F:monooxygenase activity"/>
    <property type="evidence" value="ECO:0007669"/>
    <property type="project" value="UniProtKB-KW"/>
</dbReference>
<dbReference type="PROSITE" id="PS00086">
    <property type="entry name" value="CYTOCHROME_P450"/>
    <property type="match status" value="1"/>
</dbReference>
<dbReference type="EMBL" id="JXTB01000371">
    <property type="protein sequence ID" value="PON43462.1"/>
    <property type="molecule type" value="Genomic_DNA"/>
</dbReference>
<dbReference type="GO" id="GO:0020037">
    <property type="term" value="F:heme binding"/>
    <property type="evidence" value="ECO:0007669"/>
    <property type="project" value="InterPro"/>
</dbReference>
<dbReference type="CDD" id="cd11072">
    <property type="entry name" value="CYP71-like"/>
    <property type="match status" value="1"/>
</dbReference>
<dbReference type="Proteomes" id="UP000237105">
    <property type="component" value="Unassembled WGS sequence"/>
</dbReference>
<keyword evidence="4 8" id="KW-0479">Metal-binding</keyword>
<evidence type="ECO:0000256" key="10">
    <source>
        <dbReference type="SAM" id="Coils"/>
    </source>
</evidence>
<evidence type="ECO:0000313" key="13">
    <source>
        <dbReference type="Proteomes" id="UP000237105"/>
    </source>
</evidence>
<dbReference type="STRING" id="3476.A0A2P5B3U5"/>
<evidence type="ECO:0000256" key="11">
    <source>
        <dbReference type="SAM" id="Phobius"/>
    </source>
</evidence>
<dbReference type="Gene3D" id="1.10.630.10">
    <property type="entry name" value="Cytochrome P450"/>
    <property type="match status" value="1"/>
</dbReference>
<evidence type="ECO:0000256" key="1">
    <source>
        <dbReference type="ARBA" id="ARBA00001971"/>
    </source>
</evidence>
<dbReference type="AlphaFoldDB" id="A0A2P5B3U5"/>
<comment type="similarity">
    <text evidence="2 9">Belongs to the cytochrome P450 family.</text>
</comment>
<feature type="binding site" description="axial binding residue" evidence="8">
    <location>
        <position position="485"/>
    </location>
    <ligand>
        <name>heme</name>
        <dbReference type="ChEBI" id="CHEBI:30413"/>
    </ligand>
    <ligandPart>
        <name>Fe</name>
        <dbReference type="ChEBI" id="CHEBI:18248"/>
    </ligandPart>
</feature>
<gene>
    <name evidence="12" type="ORF">PanWU01x14_274010</name>
</gene>
<dbReference type="OrthoDB" id="1470350at2759"/>
<keyword evidence="13" id="KW-1185">Reference proteome</keyword>
<feature type="non-terminal residue" evidence="12">
    <location>
        <position position="1"/>
    </location>
</feature>
<keyword evidence="11" id="KW-1133">Transmembrane helix</keyword>
<organism evidence="12 13">
    <name type="scientific">Parasponia andersonii</name>
    <name type="common">Sponia andersonii</name>
    <dbReference type="NCBI Taxonomy" id="3476"/>
    <lineage>
        <taxon>Eukaryota</taxon>
        <taxon>Viridiplantae</taxon>
        <taxon>Streptophyta</taxon>
        <taxon>Embryophyta</taxon>
        <taxon>Tracheophyta</taxon>
        <taxon>Spermatophyta</taxon>
        <taxon>Magnoliopsida</taxon>
        <taxon>eudicotyledons</taxon>
        <taxon>Gunneridae</taxon>
        <taxon>Pentapetalae</taxon>
        <taxon>rosids</taxon>
        <taxon>fabids</taxon>
        <taxon>Rosales</taxon>
        <taxon>Cannabaceae</taxon>
        <taxon>Parasponia</taxon>
    </lineage>
</organism>
<dbReference type="GO" id="GO:0005506">
    <property type="term" value="F:iron ion binding"/>
    <property type="evidence" value="ECO:0007669"/>
    <property type="project" value="InterPro"/>
</dbReference>
<keyword evidence="7 9" id="KW-0503">Monooxygenase</keyword>